<dbReference type="PANTHER" id="PTHR47510">
    <property type="entry name" value="REVERSE TRANSCRIPTASE DOMAIN-CONTAINING PROTEIN"/>
    <property type="match status" value="1"/>
</dbReference>
<organism evidence="2 3">
    <name type="scientific">Coptotermes formosanus</name>
    <name type="common">Formosan subterranean termite</name>
    <dbReference type="NCBI Taxonomy" id="36987"/>
    <lineage>
        <taxon>Eukaryota</taxon>
        <taxon>Metazoa</taxon>
        <taxon>Ecdysozoa</taxon>
        <taxon>Arthropoda</taxon>
        <taxon>Hexapoda</taxon>
        <taxon>Insecta</taxon>
        <taxon>Pterygota</taxon>
        <taxon>Neoptera</taxon>
        <taxon>Polyneoptera</taxon>
        <taxon>Dictyoptera</taxon>
        <taxon>Blattodea</taxon>
        <taxon>Blattoidea</taxon>
        <taxon>Termitoidae</taxon>
        <taxon>Rhinotermitidae</taxon>
        <taxon>Coptotermes</taxon>
    </lineage>
</organism>
<reference evidence="3" key="1">
    <citation type="submission" date="2020-01" db="EMBL/GenBank/DDBJ databases">
        <title>Draft genome sequence of the Termite Coptotermes fromosanus.</title>
        <authorList>
            <person name="Itakura S."/>
            <person name="Yosikawa Y."/>
            <person name="Umezawa K."/>
        </authorList>
    </citation>
    <scope>NUCLEOTIDE SEQUENCE [LARGE SCALE GENOMIC DNA]</scope>
</reference>
<dbReference type="AlphaFoldDB" id="A0A6L2Q415"/>
<proteinExistence type="predicted"/>
<protein>
    <recommendedName>
        <fullName evidence="4">Endonuclease/exonuclease/phosphatase domain-containing protein</fullName>
    </recommendedName>
</protein>
<dbReference type="PANTHER" id="PTHR47510:SF3">
    <property type="entry name" value="ENDO_EXONUCLEASE_PHOSPHATASE DOMAIN-CONTAINING PROTEIN"/>
    <property type="match status" value="1"/>
</dbReference>
<feature type="region of interest" description="Disordered" evidence="1">
    <location>
        <begin position="221"/>
        <end position="248"/>
    </location>
</feature>
<dbReference type="SUPFAM" id="SSF56219">
    <property type="entry name" value="DNase I-like"/>
    <property type="match status" value="1"/>
</dbReference>
<name>A0A6L2Q415_COPFO</name>
<evidence type="ECO:0000256" key="1">
    <source>
        <dbReference type="SAM" id="MobiDB-lite"/>
    </source>
</evidence>
<dbReference type="Proteomes" id="UP000502823">
    <property type="component" value="Unassembled WGS sequence"/>
</dbReference>
<sequence length="604" mass="68798">MCAILSSQEYNPVVILVMGDSDARGCLARLKDKLNVTFNVMGIVKPGTSIKILTSMGRRRTDNLTVSDTDLTREHYTRHGLHMNSLGKDLISSIISVAINEILVEKKETAPIMMPWKRNYNDGNCIECQGFSMEHHNEFSDTPLREINEEDTDNDRRNDDSRCLLAQADDMNNADEGNNELMTYETSRRKDNEEAVIGKMFCDSPRCIVNEEILVDVGRSDNGRNSELMPNDTTRREESEECKVDQRSSRRNKFKARRNFRQFLNTVETTLKHLYKPKIEFLMCGDVNVNYLLGSCRKAQLSSLLNTFNVSYTVSFPTRTHNSKGSIIDNIFIDNTRLHCFAVSPIVNGLSDHDIQYIILKNVFFLDKGRGFLVIFKHCFPVQYLTSKSKCSNNEWITKGIKVSCRWKRSLYVLSKSCQSEKLRAYYTQYCVSLRKVIREAKRMHYNSLLIQSDKMKMAWSIVRRETGKIRHSDPTPSTYKIDNTLIKPSQAADAFNNYFLSLIERFNLMDVHADSAISYLQSSCPNSFPFMAVAAVTEAEILGIIGSLKSKGSSGYDGISNKILKLCGPFISKPLSHIFNKSLSLGILPDRLKYAVLKPLHKT</sequence>
<evidence type="ECO:0000313" key="3">
    <source>
        <dbReference type="Proteomes" id="UP000502823"/>
    </source>
</evidence>
<dbReference type="OrthoDB" id="414730at2759"/>
<keyword evidence="3" id="KW-1185">Reference proteome</keyword>
<evidence type="ECO:0000313" key="2">
    <source>
        <dbReference type="EMBL" id="GFG39104.1"/>
    </source>
</evidence>
<gene>
    <name evidence="2" type="ORF">Cfor_12238</name>
</gene>
<feature type="compositionally biased region" description="Basic and acidic residues" evidence="1">
    <location>
        <begin position="233"/>
        <end position="248"/>
    </location>
</feature>
<evidence type="ECO:0008006" key="4">
    <source>
        <dbReference type="Google" id="ProtNLM"/>
    </source>
</evidence>
<dbReference type="EMBL" id="BLKM01000868">
    <property type="protein sequence ID" value="GFG39104.1"/>
    <property type="molecule type" value="Genomic_DNA"/>
</dbReference>
<dbReference type="InterPro" id="IPR036691">
    <property type="entry name" value="Endo/exonu/phosph_ase_sf"/>
</dbReference>
<dbReference type="InParanoid" id="A0A6L2Q415"/>
<accession>A0A6L2Q415</accession>
<feature type="non-terminal residue" evidence="2">
    <location>
        <position position="604"/>
    </location>
</feature>
<comment type="caution">
    <text evidence="2">The sequence shown here is derived from an EMBL/GenBank/DDBJ whole genome shotgun (WGS) entry which is preliminary data.</text>
</comment>